<dbReference type="PROSITE" id="PS51388">
    <property type="entry name" value="GED"/>
    <property type="match status" value="1"/>
</dbReference>
<gene>
    <name evidence="3" type="ORF">KAF25_011084</name>
</gene>
<feature type="region of interest" description="Disordered" evidence="1">
    <location>
        <begin position="1"/>
        <end position="78"/>
    </location>
</feature>
<dbReference type="GO" id="GO:0008017">
    <property type="term" value="F:microtubule binding"/>
    <property type="evidence" value="ECO:0007669"/>
    <property type="project" value="TreeGrafter"/>
</dbReference>
<feature type="compositionally biased region" description="Polar residues" evidence="1">
    <location>
        <begin position="43"/>
        <end position="72"/>
    </location>
</feature>
<dbReference type="GO" id="GO:0005874">
    <property type="term" value="C:microtubule"/>
    <property type="evidence" value="ECO:0007669"/>
    <property type="project" value="TreeGrafter"/>
</dbReference>
<dbReference type="Gene3D" id="3.40.50.300">
    <property type="entry name" value="P-loop containing nucleotide triphosphate hydrolases"/>
    <property type="match status" value="1"/>
</dbReference>
<comment type="caution">
    <text evidence="3">The sequence shown here is derived from an EMBL/GenBank/DDBJ whole genome shotgun (WGS) entry which is preliminary data.</text>
</comment>
<dbReference type="SUPFAM" id="SSF52540">
    <property type="entry name" value="P-loop containing nucleoside triphosphate hydrolases"/>
    <property type="match status" value="1"/>
</dbReference>
<dbReference type="Proteomes" id="UP000782241">
    <property type="component" value="Unassembled WGS sequence"/>
</dbReference>
<dbReference type="Gene3D" id="1.20.120.1240">
    <property type="entry name" value="Dynamin, middle domain"/>
    <property type="match status" value="1"/>
</dbReference>
<dbReference type="InterPro" id="IPR000375">
    <property type="entry name" value="Dynamin_stalk"/>
</dbReference>
<name>A0A9P7GWY3_9HYPO</name>
<dbReference type="InterPro" id="IPR045063">
    <property type="entry name" value="Dynamin_N"/>
</dbReference>
<dbReference type="PANTHER" id="PTHR11566">
    <property type="entry name" value="DYNAMIN"/>
    <property type="match status" value="1"/>
</dbReference>
<dbReference type="InterPro" id="IPR020850">
    <property type="entry name" value="GED_dom"/>
</dbReference>
<dbReference type="AlphaFoldDB" id="A0A9P7GWY3"/>
<dbReference type="GO" id="GO:0016559">
    <property type="term" value="P:peroxisome fission"/>
    <property type="evidence" value="ECO:0007669"/>
    <property type="project" value="TreeGrafter"/>
</dbReference>
<evidence type="ECO:0000313" key="4">
    <source>
        <dbReference type="Proteomes" id="UP000782241"/>
    </source>
</evidence>
<accession>A0A9P7GWY3</accession>
<proteinExistence type="predicted"/>
<dbReference type="EMBL" id="JAGPUO010000019">
    <property type="protein sequence ID" value="KAG5656915.1"/>
    <property type="molecule type" value="Genomic_DNA"/>
</dbReference>
<dbReference type="GO" id="GO:0003924">
    <property type="term" value="F:GTPase activity"/>
    <property type="evidence" value="ECO:0007669"/>
    <property type="project" value="TreeGrafter"/>
</dbReference>
<dbReference type="Pfam" id="PF01031">
    <property type="entry name" value="Dynamin_M"/>
    <property type="match status" value="1"/>
</dbReference>
<feature type="compositionally biased region" description="Polar residues" evidence="1">
    <location>
        <begin position="1"/>
        <end position="15"/>
    </location>
</feature>
<evidence type="ECO:0000259" key="2">
    <source>
        <dbReference type="PROSITE" id="PS51388"/>
    </source>
</evidence>
<dbReference type="GO" id="GO:0016020">
    <property type="term" value="C:membrane"/>
    <property type="evidence" value="ECO:0007669"/>
    <property type="project" value="TreeGrafter"/>
</dbReference>
<organism evidence="3 4">
    <name type="scientific">Fusarium avenaceum</name>
    <dbReference type="NCBI Taxonomy" id="40199"/>
    <lineage>
        <taxon>Eukaryota</taxon>
        <taxon>Fungi</taxon>
        <taxon>Dikarya</taxon>
        <taxon>Ascomycota</taxon>
        <taxon>Pezizomycotina</taxon>
        <taxon>Sordariomycetes</taxon>
        <taxon>Hypocreomycetidae</taxon>
        <taxon>Hypocreales</taxon>
        <taxon>Nectriaceae</taxon>
        <taxon>Fusarium</taxon>
        <taxon>Fusarium tricinctum species complex</taxon>
    </lineage>
</organism>
<protein>
    <recommendedName>
        <fullName evidence="2">GED domain-containing protein</fullName>
    </recommendedName>
</protein>
<dbReference type="PRINTS" id="PR00195">
    <property type="entry name" value="DYNAMIN"/>
</dbReference>
<dbReference type="PANTHER" id="PTHR11566:SF21">
    <property type="entry name" value="DYNAMIN RELATED PROTEIN 1, ISOFORM A"/>
    <property type="match status" value="1"/>
</dbReference>
<evidence type="ECO:0000313" key="3">
    <source>
        <dbReference type="EMBL" id="KAG5656915.1"/>
    </source>
</evidence>
<dbReference type="GO" id="GO:0005739">
    <property type="term" value="C:mitochondrion"/>
    <property type="evidence" value="ECO:0007669"/>
    <property type="project" value="TreeGrafter"/>
</dbReference>
<dbReference type="GO" id="GO:0000266">
    <property type="term" value="P:mitochondrial fission"/>
    <property type="evidence" value="ECO:0007669"/>
    <property type="project" value="TreeGrafter"/>
</dbReference>
<evidence type="ECO:0000256" key="1">
    <source>
        <dbReference type="SAM" id="MobiDB-lite"/>
    </source>
</evidence>
<dbReference type="InterPro" id="IPR027417">
    <property type="entry name" value="P-loop_NTPase"/>
</dbReference>
<dbReference type="GO" id="GO:0006897">
    <property type="term" value="P:endocytosis"/>
    <property type="evidence" value="ECO:0007669"/>
    <property type="project" value="TreeGrafter"/>
</dbReference>
<reference evidence="3" key="1">
    <citation type="submission" date="2021-04" db="EMBL/GenBank/DDBJ databases">
        <title>Draft genome of Fusarium avenaceum strain F156N33, isolated from an atmospheric sample in Virginia.</title>
        <authorList>
            <person name="Yang S."/>
            <person name="Vinatzer B.A."/>
            <person name="Coleman J."/>
        </authorList>
    </citation>
    <scope>NUCLEOTIDE SEQUENCE</scope>
    <source>
        <strain evidence="3">F156N33</strain>
    </source>
</reference>
<dbReference type="GO" id="GO:0048312">
    <property type="term" value="P:intracellular distribution of mitochondria"/>
    <property type="evidence" value="ECO:0007669"/>
    <property type="project" value="TreeGrafter"/>
</dbReference>
<dbReference type="InterPro" id="IPR022812">
    <property type="entry name" value="Dynamin"/>
</dbReference>
<sequence length="814" mass="90909">MSSLKNGTIASTAMEQNPKPKVLNGSIDKNGKAVATPNIGDVPSSSNGSVENQASGSLSTQNGGSAQTSMANNKDEAGDSKIVVEDPFDNERRQILFNAINQLQLIVVGEQSAGKSSLLKSLTGIPFPVKSGIGTHFPIRIVSQRTTQDNRERFRISVEKAPNDIEGLERADPKAEKYVLEGDTLTMSMFEAALQDLSENKIGIKKGSGQQKKNFVPDIVRVDLSGPNRSPFNILDLPGLVNSSVNINKSEMAGTHRLAIQYIKNPKNTVICTLPATAELSTQKVIERCREHVPNEGQLVGVFTKCDMVTSPKALHTLISSTKTRAENSESAFQNGMFVVCNGDDSENSVSGNEIEQRIFDKEPWTQIPAERRGTSKLKDHLGEILTSQIEKVFPQLERDIQLQLSNQNAQLAELGDPRTNLSQSQAYLNQFVRKYSEQATKALMSPGSLESRDMDIRQKLGDLNAQFANVMRWVGGVWTFVDVGIDPHVSCGRYRQVLDNNEISGEEKNNRAHQALYEMTDPPDDFKSELPKIPAFDKYKRLESSEDFAKIIKDNLGRFGASQPRGVVNSDIYPVIYRLQISKWGRIAQEHLERVRDALKLSYETILKSTCPDTGSTSILYKELKSRLHLMFEDTFLKARQALEWYCKQETERVFLQTNDDRFPKKLDGWRSLRYARAFHAASIPTNGQAHNLISSQTLVGMWTSMDLSNEDRMMMDIHDVVKVYYEISLESFTRHVSQTITESFVMDKDGPLSKLTSDYVFQLSETEIGEITREDKTIGELRDQVKGEIAALKGAQAIAKNARDKVERLKAV</sequence>
<keyword evidence="4" id="KW-1185">Reference proteome</keyword>
<dbReference type="Pfam" id="PF00350">
    <property type="entry name" value="Dynamin_N"/>
    <property type="match status" value="1"/>
</dbReference>
<feature type="domain" description="GED" evidence="2">
    <location>
        <begin position="716"/>
        <end position="809"/>
    </location>
</feature>